<name>A0A3A8AAQ8_9HYPH</name>
<dbReference type="PANTHER" id="PTHR30065">
    <property type="entry name" value="FLAGELLAR BIOSYNTHETIC PROTEIN FLIR"/>
    <property type="match status" value="1"/>
</dbReference>
<proteinExistence type="inferred from homology"/>
<keyword evidence="3" id="KW-1003">Cell membrane</keyword>
<dbReference type="PANTHER" id="PTHR30065:SF1">
    <property type="entry name" value="SURFACE PRESENTATION OF ANTIGENS PROTEIN SPAR"/>
    <property type="match status" value="1"/>
</dbReference>
<keyword evidence="8" id="KW-0966">Cell projection</keyword>
<keyword evidence="5 7" id="KW-1133">Transmembrane helix</keyword>
<reference evidence="8 9" key="1">
    <citation type="journal article" date="2018" name="Int. J. Syst. Bacteriol.">
        <title>Oceaniradius stylonemae gen. nov., sp. nov., isolated from a red alga, Stylonema cornu-cervi.</title>
        <authorList>
            <person name="Jeong S."/>
        </authorList>
    </citation>
    <scope>NUCLEOTIDE SEQUENCE [LARGE SCALE GENOMIC DNA]</scope>
    <source>
        <strain evidence="8 9">StC1</strain>
    </source>
</reference>
<organism evidence="8 9">
    <name type="scientific">Oceaniradius stylonematis</name>
    <dbReference type="NCBI Taxonomy" id="2184161"/>
    <lineage>
        <taxon>Bacteria</taxon>
        <taxon>Pseudomonadati</taxon>
        <taxon>Pseudomonadota</taxon>
        <taxon>Alphaproteobacteria</taxon>
        <taxon>Hyphomicrobiales</taxon>
        <taxon>Ahrensiaceae</taxon>
        <taxon>Oceaniradius</taxon>
    </lineage>
</organism>
<feature type="transmembrane region" description="Helical" evidence="7">
    <location>
        <begin position="123"/>
        <end position="140"/>
    </location>
</feature>
<evidence type="ECO:0000256" key="2">
    <source>
        <dbReference type="ARBA" id="ARBA00009772"/>
    </source>
</evidence>
<keyword evidence="8" id="KW-0282">Flagellum</keyword>
<dbReference type="PRINTS" id="PR00953">
    <property type="entry name" value="TYPE3IMRPROT"/>
</dbReference>
<gene>
    <name evidence="8" type="ORF">DEM25_012475</name>
</gene>
<evidence type="ECO:0000256" key="3">
    <source>
        <dbReference type="ARBA" id="ARBA00022475"/>
    </source>
</evidence>
<comment type="similarity">
    <text evidence="2">Belongs to the FliR/MopE/SpaR family.</text>
</comment>
<protein>
    <submittedName>
        <fullName evidence="8">Flagellar biosynthetic protein FliR</fullName>
    </submittedName>
</protein>
<evidence type="ECO:0000256" key="5">
    <source>
        <dbReference type="ARBA" id="ARBA00022989"/>
    </source>
</evidence>
<sequence length="251" mass="26379">MNALIEANLMAGFLLFCRVGAVLMIIPGFSSARVAVRIRLLAAVALTVALFPLMAADLLGRVDPDSLDNVSRAIVSELMIGAAIGLVARIYILALEFIMSAVAMSVGYGGMLGPNIEGQEPQAALTTLVSFTALLILFAADFHHIVLRAALASYDIFPAGSFPDPAVLLADLVDTLAVTFSIALRLGSPFIGFAIIANMLVGALNKLAVQIPIYFVALPAMLLGALAMLYFNLPFILSVFGGNFAALYTGN</sequence>
<dbReference type="RefSeq" id="WP_109766062.1">
    <property type="nucleotide sequence ID" value="NZ_CP159474.1"/>
</dbReference>
<feature type="transmembrane region" description="Helical" evidence="7">
    <location>
        <begin position="213"/>
        <end position="233"/>
    </location>
</feature>
<feature type="transmembrane region" description="Helical" evidence="7">
    <location>
        <begin position="7"/>
        <end position="26"/>
    </location>
</feature>
<dbReference type="GO" id="GO:0006605">
    <property type="term" value="P:protein targeting"/>
    <property type="evidence" value="ECO:0007669"/>
    <property type="project" value="InterPro"/>
</dbReference>
<accession>A0A3A8AAQ8</accession>
<evidence type="ECO:0000313" key="9">
    <source>
        <dbReference type="Proteomes" id="UP000246132"/>
    </source>
</evidence>
<dbReference type="Proteomes" id="UP000246132">
    <property type="component" value="Unassembled WGS sequence"/>
</dbReference>
<comment type="subcellular location">
    <subcellularLocation>
        <location evidence="1">Cell membrane</location>
        <topology evidence="1">Multi-pass membrane protein</topology>
    </subcellularLocation>
</comment>
<keyword evidence="9" id="KW-1185">Reference proteome</keyword>
<keyword evidence="6 7" id="KW-0472">Membrane</keyword>
<dbReference type="GO" id="GO:0005886">
    <property type="term" value="C:plasma membrane"/>
    <property type="evidence" value="ECO:0007669"/>
    <property type="project" value="UniProtKB-SubCell"/>
</dbReference>
<evidence type="ECO:0000256" key="7">
    <source>
        <dbReference type="SAM" id="Phobius"/>
    </source>
</evidence>
<dbReference type="EMBL" id="QFWV02000007">
    <property type="protein sequence ID" value="RKF06418.1"/>
    <property type="molecule type" value="Genomic_DNA"/>
</dbReference>
<keyword evidence="4 7" id="KW-0812">Transmembrane</keyword>
<evidence type="ECO:0000313" key="8">
    <source>
        <dbReference type="EMBL" id="RKF06418.1"/>
    </source>
</evidence>
<evidence type="ECO:0000256" key="6">
    <source>
        <dbReference type="ARBA" id="ARBA00023136"/>
    </source>
</evidence>
<dbReference type="InterPro" id="IPR002010">
    <property type="entry name" value="T3SS_IM_R"/>
</dbReference>
<feature type="transmembrane region" description="Helical" evidence="7">
    <location>
        <begin position="80"/>
        <end position="103"/>
    </location>
</feature>
<feature type="transmembrane region" description="Helical" evidence="7">
    <location>
        <begin position="182"/>
        <end position="201"/>
    </location>
</feature>
<dbReference type="Pfam" id="PF01311">
    <property type="entry name" value="Bac_export_1"/>
    <property type="match status" value="1"/>
</dbReference>
<dbReference type="OrthoDB" id="9779817at2"/>
<evidence type="ECO:0000256" key="4">
    <source>
        <dbReference type="ARBA" id="ARBA00022692"/>
    </source>
</evidence>
<feature type="transmembrane region" description="Helical" evidence="7">
    <location>
        <begin position="38"/>
        <end position="59"/>
    </location>
</feature>
<keyword evidence="8" id="KW-0969">Cilium</keyword>
<evidence type="ECO:0000256" key="1">
    <source>
        <dbReference type="ARBA" id="ARBA00004651"/>
    </source>
</evidence>
<comment type="caution">
    <text evidence="8">The sequence shown here is derived from an EMBL/GenBank/DDBJ whole genome shotgun (WGS) entry which is preliminary data.</text>
</comment>
<dbReference type="AlphaFoldDB" id="A0A3A8AAQ8"/>